<proteinExistence type="predicted"/>
<dbReference type="GeneID" id="39588876"/>
<feature type="compositionally biased region" description="Polar residues" evidence="1">
    <location>
        <begin position="130"/>
        <end position="141"/>
    </location>
</feature>
<feature type="compositionally biased region" description="Basic and acidic residues" evidence="1">
    <location>
        <begin position="142"/>
        <end position="155"/>
    </location>
</feature>
<gene>
    <name evidence="2" type="ORF">EHS24_004333</name>
</gene>
<evidence type="ECO:0000256" key="1">
    <source>
        <dbReference type="SAM" id="MobiDB-lite"/>
    </source>
</evidence>
<keyword evidence="3" id="KW-1185">Reference proteome</keyword>
<evidence type="ECO:0000313" key="2">
    <source>
        <dbReference type="EMBL" id="RSH86109.1"/>
    </source>
</evidence>
<protein>
    <submittedName>
        <fullName evidence="2">Uncharacterized protein</fullName>
    </submittedName>
</protein>
<feature type="region of interest" description="Disordered" evidence="1">
    <location>
        <begin position="1"/>
        <end position="172"/>
    </location>
</feature>
<dbReference type="EMBL" id="RSCE01000002">
    <property type="protein sequence ID" value="RSH86109.1"/>
    <property type="molecule type" value="Genomic_DNA"/>
</dbReference>
<organism evidence="2 3">
    <name type="scientific">Apiotrichum porosum</name>
    <dbReference type="NCBI Taxonomy" id="105984"/>
    <lineage>
        <taxon>Eukaryota</taxon>
        <taxon>Fungi</taxon>
        <taxon>Dikarya</taxon>
        <taxon>Basidiomycota</taxon>
        <taxon>Agaricomycotina</taxon>
        <taxon>Tremellomycetes</taxon>
        <taxon>Trichosporonales</taxon>
        <taxon>Trichosporonaceae</taxon>
        <taxon>Apiotrichum</taxon>
    </lineage>
</organism>
<sequence length="505" mass="56307">MPADIPVRAAIGREDTSRGSPVTSSDANDESPRPPLTPIINVQQAPHQPPRSAAVHSQWTDDDVKHLKELGAVIEPAPVSVRKRGRPAKPNNNKSSTPTVTSSEAVKPKRKYTRRTPQAGGTAAVLKPKSQPNSKSNTPATDHSDQPSHATDHGDSQTTSHDNTHHNDINTDGTAIATSRDVSELKLQSCMKALTCGGRQMNPTKIVWMSSAQLKQEDASANHMLWALYRDERLWGSREDRLAYLETFFVEEARVLDQFGITFDNPIIPRIVLFGWGQNHDKWHLMFKFHHLEQLYGKLDVKEHNGEDFMPTIRARLEEGSVTALGEAVVRSKKRLEAIRDYFVTESYLSAMQDACRALSELYPWASSSLMFSADEAFGYQIAFIKAELWNLIAIGALRQGHRSADQWFYIQAGHTALAALSSRYVPCYAARDALNCLADAIRAEAELCARRGVPDEAGLMRYHGAQMPTLCNLAAENIARNFVDSSSWAHEYCIDHHVCVERRM</sequence>
<comment type="caution">
    <text evidence="2">The sequence shown here is derived from an EMBL/GenBank/DDBJ whole genome shotgun (WGS) entry which is preliminary data.</text>
</comment>
<feature type="compositionally biased region" description="Polar residues" evidence="1">
    <location>
        <begin position="90"/>
        <end position="104"/>
    </location>
</feature>
<reference evidence="2 3" key="1">
    <citation type="submission" date="2018-11" db="EMBL/GenBank/DDBJ databases">
        <title>Genome sequence of Apiotrichum porosum DSM 27194.</title>
        <authorList>
            <person name="Aliyu H."/>
            <person name="Gorte O."/>
            <person name="Ochsenreither K."/>
        </authorList>
    </citation>
    <scope>NUCLEOTIDE SEQUENCE [LARGE SCALE GENOMIC DNA]</scope>
    <source>
        <strain evidence="2 3">DSM 27194</strain>
    </source>
</reference>
<name>A0A427Y4U7_9TREE</name>
<dbReference type="RefSeq" id="XP_028478894.1">
    <property type="nucleotide sequence ID" value="XM_028619922.1"/>
</dbReference>
<evidence type="ECO:0000313" key="3">
    <source>
        <dbReference type="Proteomes" id="UP000279236"/>
    </source>
</evidence>
<dbReference type="AlphaFoldDB" id="A0A427Y4U7"/>
<dbReference type="Proteomes" id="UP000279236">
    <property type="component" value="Unassembled WGS sequence"/>
</dbReference>
<accession>A0A427Y4U7</accession>